<dbReference type="AlphaFoldDB" id="A0A3P7J8R4"/>
<gene>
    <name evidence="1" type="ORF">SVUK_LOCUS16868</name>
</gene>
<accession>A0A3P7J8R4</accession>
<sequence length="116" mass="12893">MHSCNPSTKLFSESEISEALDLLHSSLDKPDGFEQVVDCVAAWQDLIDSSDSALRPLLECLDDDEPAVILGALRVVNALIHKAPDEARAFRIKNELSGISTLKYQVTIFHRKKKIC</sequence>
<reference evidence="1 2" key="1">
    <citation type="submission" date="2018-11" db="EMBL/GenBank/DDBJ databases">
        <authorList>
            <consortium name="Pathogen Informatics"/>
        </authorList>
    </citation>
    <scope>NUCLEOTIDE SEQUENCE [LARGE SCALE GENOMIC DNA]</scope>
</reference>
<organism evidence="1 2">
    <name type="scientific">Strongylus vulgaris</name>
    <name type="common">Blood worm</name>
    <dbReference type="NCBI Taxonomy" id="40348"/>
    <lineage>
        <taxon>Eukaryota</taxon>
        <taxon>Metazoa</taxon>
        <taxon>Ecdysozoa</taxon>
        <taxon>Nematoda</taxon>
        <taxon>Chromadorea</taxon>
        <taxon>Rhabditida</taxon>
        <taxon>Rhabditina</taxon>
        <taxon>Rhabditomorpha</taxon>
        <taxon>Strongyloidea</taxon>
        <taxon>Strongylidae</taxon>
        <taxon>Strongylus</taxon>
    </lineage>
</organism>
<proteinExistence type="predicted"/>
<dbReference type="SUPFAM" id="SSF48371">
    <property type="entry name" value="ARM repeat"/>
    <property type="match status" value="1"/>
</dbReference>
<evidence type="ECO:0000313" key="1">
    <source>
        <dbReference type="EMBL" id="VDM81870.1"/>
    </source>
</evidence>
<dbReference type="Proteomes" id="UP000270094">
    <property type="component" value="Unassembled WGS sequence"/>
</dbReference>
<name>A0A3P7J8R4_STRVU</name>
<dbReference type="InterPro" id="IPR016024">
    <property type="entry name" value="ARM-type_fold"/>
</dbReference>
<dbReference type="EMBL" id="UYYB01114942">
    <property type="protein sequence ID" value="VDM81870.1"/>
    <property type="molecule type" value="Genomic_DNA"/>
</dbReference>
<evidence type="ECO:0000313" key="2">
    <source>
        <dbReference type="Proteomes" id="UP000270094"/>
    </source>
</evidence>
<keyword evidence="2" id="KW-1185">Reference proteome</keyword>
<protein>
    <submittedName>
        <fullName evidence="1">Uncharacterized protein</fullName>
    </submittedName>
</protein>
<dbReference type="OrthoDB" id="26518at2759"/>